<keyword evidence="2" id="KW-0808">Transferase</keyword>
<dbReference type="Gene3D" id="2.60.40.10">
    <property type="entry name" value="Immunoglobulins"/>
    <property type="match status" value="1"/>
</dbReference>
<evidence type="ECO:0000313" key="3">
    <source>
        <dbReference type="Proteomes" id="UP000070457"/>
    </source>
</evidence>
<dbReference type="PIRSF" id="PIRSF000463">
    <property type="entry name" value="GlgB"/>
    <property type="match status" value="1"/>
</dbReference>
<sequence length="653" mass="74419">MYQWQKQLTAKAVKPIGKFTPSTGPRIDRRTKDGRVDQITFTIYAAQKYARIKLIGPFNDWGRAQGDWLLAQDEDSGFYSITVKKGVIQHKTPYLYLVNGQHLRDPAARYFDRDGNAVFWDFGDPRAYQMKYDKPLAPGSSVRIMQTDLPGMIMHYRGKDGRLGWQVEPDQYYSFIRTSGVIRKIRDLGFNAVQFLPVAQSIDGSKWSLRYLVPFLYSVNSYWGSPDEFARMVDAFHKEGIAVILDLVISHAPFKKFNLFGKPSEDVGIHLWKRAGNDDVFLGEETSWGTKRYRIEDEHVRRFVVESALSFIQQYRVDGFRIDNVDGIVRYGDNGDGAERPHGREYIRELTGTVYDYAPDTLFHFEAHYFYRNNAKWLVQALDEHKKALGATAYTSSRLTYHFHAEYMPYSGDKISPWTYKHIIDEKEWGESNSTVADFHNHDAAAGLMPMRATGSYAYDALILKNPELHTHAIGKIKAMEALISFVCEGRTLDLLQTFLLQTESFEHDSSIHWYRDATDAVQGMLAFKSAVNSLLDDPAFWPVSIGERRVINVDEVTKTLTVVRSTQKDSGRHGYLVIIHLTSSMLTDLIVPAPVSGEYEVVFDSDRFTYSGTGRTALPAAISSEKTSLFELFPEGVRLPSVGPYHVLVLKF</sequence>
<dbReference type="EC" id="2.4.1.18" evidence="2"/>
<accession>A0A136LYZ1</accession>
<dbReference type="PANTHER" id="PTHR43651:SF3">
    <property type="entry name" value="1,4-ALPHA-GLUCAN-BRANCHING ENZYME"/>
    <property type="match status" value="1"/>
</dbReference>
<dbReference type="InterPro" id="IPR017853">
    <property type="entry name" value="GH"/>
</dbReference>
<dbReference type="GO" id="GO:0005737">
    <property type="term" value="C:cytoplasm"/>
    <property type="evidence" value="ECO:0007669"/>
    <property type="project" value="TreeGrafter"/>
</dbReference>
<dbReference type="SUPFAM" id="SSF51011">
    <property type="entry name" value="Glycosyl hydrolase domain"/>
    <property type="match status" value="1"/>
</dbReference>
<dbReference type="STRING" id="1617426.TR69_WS6001000902"/>
<dbReference type="InterPro" id="IPR006047">
    <property type="entry name" value="GH13_cat_dom"/>
</dbReference>
<dbReference type="InterPro" id="IPR014756">
    <property type="entry name" value="Ig_E-set"/>
</dbReference>
<dbReference type="Pfam" id="PF00128">
    <property type="entry name" value="Alpha-amylase"/>
    <property type="match status" value="1"/>
</dbReference>
<dbReference type="InterPro" id="IPR013783">
    <property type="entry name" value="Ig-like_fold"/>
</dbReference>
<dbReference type="PANTHER" id="PTHR43651">
    <property type="entry name" value="1,4-ALPHA-GLUCAN-BRANCHING ENZYME"/>
    <property type="match status" value="1"/>
</dbReference>
<dbReference type="Gene3D" id="3.20.20.80">
    <property type="entry name" value="Glycosidases"/>
    <property type="match status" value="1"/>
</dbReference>
<proteinExistence type="predicted"/>
<dbReference type="SUPFAM" id="SSF51445">
    <property type="entry name" value="(Trans)glycosidases"/>
    <property type="match status" value="1"/>
</dbReference>
<dbReference type="GO" id="GO:0005978">
    <property type="term" value="P:glycogen biosynthetic process"/>
    <property type="evidence" value="ECO:0007669"/>
    <property type="project" value="InterPro"/>
</dbReference>
<comment type="caution">
    <text evidence="2">The sequence shown here is derived from an EMBL/GenBank/DDBJ whole genome shotgun (WGS) entry which is preliminary data.</text>
</comment>
<feature type="domain" description="Glycosyl hydrolase family 13 catalytic" evidence="1">
    <location>
        <begin position="166"/>
        <end position="440"/>
    </location>
</feature>
<organism evidence="2 3">
    <name type="scientific">candidate division WS6 bacterium OLB20</name>
    <dbReference type="NCBI Taxonomy" id="1617426"/>
    <lineage>
        <taxon>Bacteria</taxon>
        <taxon>Candidatus Dojkabacteria</taxon>
    </lineage>
</organism>
<protein>
    <submittedName>
        <fullName evidence="2">1,4-alpha-glucan branching enzyme GlgB</fullName>
        <ecNumber evidence="2">2.4.1.18</ecNumber>
    </submittedName>
</protein>
<dbReference type="Proteomes" id="UP000070457">
    <property type="component" value="Unassembled WGS sequence"/>
</dbReference>
<dbReference type="SUPFAM" id="SSF81296">
    <property type="entry name" value="E set domains"/>
    <property type="match status" value="1"/>
</dbReference>
<evidence type="ECO:0000313" key="2">
    <source>
        <dbReference type="EMBL" id="KXK26879.1"/>
    </source>
</evidence>
<evidence type="ECO:0000259" key="1">
    <source>
        <dbReference type="SMART" id="SM00642"/>
    </source>
</evidence>
<dbReference type="SMART" id="SM00642">
    <property type="entry name" value="Aamy"/>
    <property type="match status" value="1"/>
</dbReference>
<keyword evidence="2" id="KW-0328">Glycosyltransferase</keyword>
<reference evidence="2 3" key="1">
    <citation type="submission" date="2015-02" db="EMBL/GenBank/DDBJ databases">
        <title>Improved understanding of the partial-nitritation anammox process through 23 genomes representing the majority of the microbial community.</title>
        <authorList>
            <person name="Speth D.R."/>
            <person name="In T Zandt M."/>
            <person name="Guerrero Cruz S."/>
            <person name="Jetten M.S."/>
            <person name="Dutilh B.E."/>
        </authorList>
    </citation>
    <scope>NUCLEOTIDE SEQUENCE [LARGE SCALE GENOMIC DNA]</scope>
    <source>
        <strain evidence="2">OLB20</strain>
    </source>
</reference>
<dbReference type="GO" id="GO:0003844">
    <property type="term" value="F:1,4-alpha-glucan branching enzyme activity"/>
    <property type="evidence" value="ECO:0007669"/>
    <property type="project" value="UniProtKB-EC"/>
</dbReference>
<name>A0A136LYZ1_9BACT</name>
<dbReference type="AlphaFoldDB" id="A0A136LYZ1"/>
<dbReference type="EMBL" id="JYNZ01000003">
    <property type="protein sequence ID" value="KXK26879.1"/>
    <property type="molecule type" value="Genomic_DNA"/>
</dbReference>
<dbReference type="InterPro" id="IPR037439">
    <property type="entry name" value="Branching_enzy"/>
</dbReference>
<gene>
    <name evidence="2" type="primary">glgB</name>
    <name evidence="2" type="ORF">TR69_WS6001000902</name>
</gene>